<dbReference type="GO" id="GO:0043565">
    <property type="term" value="F:sequence-specific DNA binding"/>
    <property type="evidence" value="ECO:0007669"/>
    <property type="project" value="InterPro"/>
</dbReference>
<dbReference type="InterPro" id="IPR009057">
    <property type="entry name" value="Homeodomain-like_sf"/>
</dbReference>
<evidence type="ECO:0000256" key="2">
    <source>
        <dbReference type="ARBA" id="ARBA00023015"/>
    </source>
</evidence>
<dbReference type="InterPro" id="IPR003106">
    <property type="entry name" value="Leu_zip_homeo"/>
</dbReference>
<evidence type="ECO:0000256" key="11">
    <source>
        <dbReference type="SAM" id="MobiDB-lite"/>
    </source>
</evidence>
<dbReference type="PRINTS" id="PR00031">
    <property type="entry name" value="HTHREPRESSR"/>
</dbReference>
<dbReference type="PROSITE" id="PS00027">
    <property type="entry name" value="HOMEOBOX_1"/>
    <property type="match status" value="1"/>
</dbReference>
<keyword evidence="2 10" id="KW-0805">Transcription regulation</keyword>
<keyword evidence="5 10" id="KW-0804">Transcription</keyword>
<dbReference type="Pfam" id="PF02183">
    <property type="entry name" value="HALZ"/>
    <property type="match status" value="1"/>
</dbReference>
<evidence type="ECO:0000256" key="1">
    <source>
        <dbReference type="ARBA" id="ARBA00004123"/>
    </source>
</evidence>
<evidence type="ECO:0000256" key="8">
    <source>
        <dbReference type="PROSITE-ProRule" id="PRU00108"/>
    </source>
</evidence>
<dbReference type="PANTHER" id="PTHR24326:SF497">
    <property type="entry name" value="HOMEOBOX-LEUCINE ZIPPER PROTEIN HAT5"/>
    <property type="match status" value="1"/>
</dbReference>
<gene>
    <name evidence="13" type="ORF">PVAP13_1KG493900</name>
</gene>
<dbReference type="AlphaFoldDB" id="A0A8T0XVX3"/>
<dbReference type="GO" id="GO:0000981">
    <property type="term" value="F:DNA-binding transcription factor activity, RNA polymerase II-specific"/>
    <property type="evidence" value="ECO:0007669"/>
    <property type="project" value="UniProtKB-UniRule"/>
</dbReference>
<feature type="compositionally biased region" description="Basic and acidic residues" evidence="11">
    <location>
        <begin position="240"/>
        <end position="252"/>
    </location>
</feature>
<comment type="function">
    <text evidence="10">Transcription factor.</text>
</comment>
<evidence type="ECO:0000256" key="10">
    <source>
        <dbReference type="RuleBase" id="RU369038"/>
    </source>
</evidence>
<dbReference type="SUPFAM" id="SSF46689">
    <property type="entry name" value="Homeodomain-like"/>
    <property type="match status" value="1"/>
</dbReference>
<dbReference type="InterPro" id="IPR045224">
    <property type="entry name" value="HDZip_class_I_plant"/>
</dbReference>
<organism evidence="13 14">
    <name type="scientific">Panicum virgatum</name>
    <name type="common">Blackwell switchgrass</name>
    <dbReference type="NCBI Taxonomy" id="38727"/>
    <lineage>
        <taxon>Eukaryota</taxon>
        <taxon>Viridiplantae</taxon>
        <taxon>Streptophyta</taxon>
        <taxon>Embryophyta</taxon>
        <taxon>Tracheophyta</taxon>
        <taxon>Spermatophyta</taxon>
        <taxon>Magnoliopsida</taxon>
        <taxon>Liliopsida</taxon>
        <taxon>Poales</taxon>
        <taxon>Poaceae</taxon>
        <taxon>PACMAD clade</taxon>
        <taxon>Panicoideae</taxon>
        <taxon>Panicodae</taxon>
        <taxon>Paniceae</taxon>
        <taxon>Panicinae</taxon>
        <taxon>Panicum</taxon>
        <taxon>Panicum sect. Hiantes</taxon>
    </lineage>
</organism>
<keyword evidence="14" id="KW-1185">Reference proteome</keyword>
<proteinExistence type="inferred from homology"/>
<evidence type="ECO:0000256" key="9">
    <source>
        <dbReference type="RuleBase" id="RU000682"/>
    </source>
</evidence>
<dbReference type="GO" id="GO:0042802">
    <property type="term" value="F:identical protein binding"/>
    <property type="evidence" value="ECO:0007669"/>
    <property type="project" value="UniProtKB-ARBA"/>
</dbReference>
<evidence type="ECO:0000256" key="7">
    <source>
        <dbReference type="ARBA" id="ARBA00025748"/>
    </source>
</evidence>
<dbReference type="GO" id="GO:0045893">
    <property type="term" value="P:positive regulation of DNA-templated transcription"/>
    <property type="evidence" value="ECO:0007669"/>
    <property type="project" value="TreeGrafter"/>
</dbReference>
<comment type="caution">
    <text evidence="13">The sequence shown here is derived from an EMBL/GenBank/DDBJ whole genome shotgun (WGS) entry which is preliminary data.</text>
</comment>
<feature type="region of interest" description="Disordered" evidence="11">
    <location>
        <begin position="238"/>
        <end position="258"/>
    </location>
</feature>
<evidence type="ECO:0000256" key="5">
    <source>
        <dbReference type="ARBA" id="ARBA00023163"/>
    </source>
</evidence>
<evidence type="ECO:0000256" key="6">
    <source>
        <dbReference type="ARBA" id="ARBA00023242"/>
    </source>
</evidence>
<evidence type="ECO:0000256" key="3">
    <source>
        <dbReference type="ARBA" id="ARBA00023125"/>
    </source>
</evidence>
<feature type="domain" description="Homeobox" evidence="12">
    <location>
        <begin position="70"/>
        <end position="130"/>
    </location>
</feature>
<comment type="similarity">
    <text evidence="7 10">Belongs to the HD-ZIP homeobox family. Class I subfamily.</text>
</comment>
<keyword evidence="3 8" id="KW-0238">DNA-binding</keyword>
<dbReference type="CDD" id="cd00086">
    <property type="entry name" value="homeodomain"/>
    <property type="match status" value="1"/>
</dbReference>
<dbReference type="InterPro" id="IPR001356">
    <property type="entry name" value="HD"/>
</dbReference>
<dbReference type="Gene3D" id="1.10.10.60">
    <property type="entry name" value="Homeodomain-like"/>
    <property type="match status" value="1"/>
</dbReference>
<dbReference type="EMBL" id="CM029037">
    <property type="protein sequence ID" value="KAG2661254.1"/>
    <property type="molecule type" value="Genomic_DNA"/>
</dbReference>
<evidence type="ECO:0000313" key="13">
    <source>
        <dbReference type="EMBL" id="KAG2661254.1"/>
    </source>
</evidence>
<evidence type="ECO:0000256" key="4">
    <source>
        <dbReference type="ARBA" id="ARBA00023155"/>
    </source>
</evidence>
<keyword evidence="4 8" id="KW-0371">Homeobox</keyword>
<dbReference type="SMART" id="SM00389">
    <property type="entry name" value="HOX"/>
    <property type="match status" value="1"/>
</dbReference>
<dbReference type="Pfam" id="PF00046">
    <property type="entry name" value="Homeodomain"/>
    <property type="match status" value="1"/>
</dbReference>
<feature type="DNA-binding region" description="Homeobox" evidence="8">
    <location>
        <begin position="72"/>
        <end position="131"/>
    </location>
</feature>
<dbReference type="Proteomes" id="UP000823388">
    <property type="component" value="Chromosome 1K"/>
</dbReference>
<comment type="subcellular location">
    <subcellularLocation>
        <location evidence="1 8 9">Nucleus</location>
    </subcellularLocation>
</comment>
<evidence type="ECO:0000313" key="14">
    <source>
        <dbReference type="Proteomes" id="UP000823388"/>
    </source>
</evidence>
<protein>
    <recommendedName>
        <fullName evidence="10">Homeobox-leucine zipper protein</fullName>
    </recommendedName>
    <alternativeName>
        <fullName evidence="10">HD-ZIP protein</fullName>
    </alternativeName>
    <alternativeName>
        <fullName evidence="10">Homeodomain transcription factor</fullName>
    </alternativeName>
</protein>
<dbReference type="PANTHER" id="PTHR24326">
    <property type="entry name" value="HOMEOBOX-LEUCINE ZIPPER PROTEIN"/>
    <property type="match status" value="1"/>
</dbReference>
<name>A0A8T0XVX3_PANVG</name>
<reference evidence="13" key="1">
    <citation type="submission" date="2020-05" db="EMBL/GenBank/DDBJ databases">
        <title>WGS assembly of Panicum virgatum.</title>
        <authorList>
            <person name="Lovell J.T."/>
            <person name="Jenkins J."/>
            <person name="Shu S."/>
            <person name="Juenger T.E."/>
            <person name="Schmutz J."/>
        </authorList>
    </citation>
    <scope>NUCLEOTIDE SEQUENCE</scope>
    <source>
        <strain evidence="13">AP13</strain>
    </source>
</reference>
<accession>A0A8T0XVX3</accession>
<dbReference type="FunFam" id="1.10.10.60:FF:000159">
    <property type="entry name" value="Homeobox-leucine zipper protein HAT5"/>
    <property type="match status" value="1"/>
</dbReference>
<sequence>MESGRLIFSATGSGAGQMLFLDCGAGGVPGGGGLFHRGGRPVLGLEEGRGVKRPFFTSPDELLEEEYYDEQLPEKKRRLTPEQVHLLERSFEEENKLEPERKTELARKLGLQPRQVAVWFQNRRARWKTKQLERDFDRLKASFDALRADHDLLLQDNHRLRSQASNCNPPPPPRSLAPSTLLMDLCCCLIKVASLTEKLQEKEGTEGGASADADAAALPVDVKLASLADEDVDEPPAEAFEAHQQVKSEDRLSTGSGGSAVVDTDAHLCGQLAAAVDSSVESYFPGGEDYHDCGMGGPVNHCPGGIQSDDDGAGSDEGCSYYPEDEAAAAVFFAGHAHPHAEDDEDAGQIGWWMWN</sequence>
<dbReference type="InterPro" id="IPR000047">
    <property type="entry name" value="HTH_motif"/>
</dbReference>
<dbReference type="PROSITE" id="PS50071">
    <property type="entry name" value="HOMEOBOX_2"/>
    <property type="match status" value="1"/>
</dbReference>
<dbReference type="GO" id="GO:0005634">
    <property type="term" value="C:nucleus"/>
    <property type="evidence" value="ECO:0007669"/>
    <property type="project" value="UniProtKB-SubCell"/>
</dbReference>
<dbReference type="InterPro" id="IPR017970">
    <property type="entry name" value="Homeobox_CS"/>
</dbReference>
<evidence type="ECO:0000259" key="12">
    <source>
        <dbReference type="PROSITE" id="PS50071"/>
    </source>
</evidence>
<keyword evidence="6 8" id="KW-0539">Nucleus</keyword>